<comment type="subcellular location">
    <subcellularLocation>
        <location evidence="1">Membrane</location>
        <topology evidence="1">Lipid-anchor</topology>
    </subcellularLocation>
</comment>
<dbReference type="GO" id="GO:0009847">
    <property type="term" value="P:spore germination"/>
    <property type="evidence" value="ECO:0007669"/>
    <property type="project" value="InterPro"/>
</dbReference>
<keyword evidence="5" id="KW-0472">Membrane</keyword>
<evidence type="ECO:0000256" key="1">
    <source>
        <dbReference type="ARBA" id="ARBA00004635"/>
    </source>
</evidence>
<keyword evidence="4" id="KW-0732">Signal</keyword>
<reference evidence="10 11" key="1">
    <citation type="submission" date="2018-07" db="EMBL/GenBank/DDBJ databases">
        <title>Genomic Encyclopedia of Type Strains, Phase III (KMG-III): the genomes of soil and plant-associated and newly described type strains.</title>
        <authorList>
            <person name="Whitman W."/>
        </authorList>
    </citation>
    <scope>NUCLEOTIDE SEQUENCE [LARGE SCALE GENOMIC DNA]</scope>
    <source>
        <strain evidence="10 11">CECT 7506</strain>
    </source>
</reference>
<evidence type="ECO:0000313" key="10">
    <source>
        <dbReference type="EMBL" id="RCW48077.1"/>
    </source>
</evidence>
<dbReference type="InterPro" id="IPR038501">
    <property type="entry name" value="Spore_GerAC_C_sf"/>
</dbReference>
<evidence type="ECO:0000256" key="7">
    <source>
        <dbReference type="ARBA" id="ARBA00023288"/>
    </source>
</evidence>
<dbReference type="Pfam" id="PF25198">
    <property type="entry name" value="Spore_GerAC_N"/>
    <property type="match status" value="1"/>
</dbReference>
<dbReference type="PANTHER" id="PTHR35789:SF1">
    <property type="entry name" value="SPORE GERMINATION PROTEIN B3"/>
    <property type="match status" value="1"/>
</dbReference>
<dbReference type="Pfam" id="PF05504">
    <property type="entry name" value="Spore_GerAC"/>
    <property type="match status" value="1"/>
</dbReference>
<evidence type="ECO:0000259" key="9">
    <source>
        <dbReference type="Pfam" id="PF25198"/>
    </source>
</evidence>
<organism evidence="10 11">
    <name type="scientific">Paenibacillus prosopidis</name>
    <dbReference type="NCBI Taxonomy" id="630520"/>
    <lineage>
        <taxon>Bacteria</taxon>
        <taxon>Bacillati</taxon>
        <taxon>Bacillota</taxon>
        <taxon>Bacilli</taxon>
        <taxon>Bacillales</taxon>
        <taxon>Paenibacillaceae</taxon>
        <taxon>Paenibacillus</taxon>
    </lineage>
</organism>
<feature type="domain" description="Spore germination protein N-terminal" evidence="9">
    <location>
        <begin position="28"/>
        <end position="191"/>
    </location>
</feature>
<dbReference type="OrthoDB" id="2592518at2"/>
<dbReference type="GO" id="GO:0016020">
    <property type="term" value="C:membrane"/>
    <property type="evidence" value="ECO:0007669"/>
    <property type="project" value="UniProtKB-SubCell"/>
</dbReference>
<evidence type="ECO:0000256" key="6">
    <source>
        <dbReference type="ARBA" id="ARBA00023139"/>
    </source>
</evidence>
<dbReference type="EMBL" id="QPJD01000007">
    <property type="protein sequence ID" value="RCW48077.1"/>
    <property type="molecule type" value="Genomic_DNA"/>
</dbReference>
<dbReference type="Proteomes" id="UP000252415">
    <property type="component" value="Unassembled WGS sequence"/>
</dbReference>
<dbReference type="InterPro" id="IPR046953">
    <property type="entry name" value="Spore_GerAC-like_C"/>
</dbReference>
<name>A0A368W3U0_9BACL</name>
<dbReference type="Gene3D" id="3.30.300.210">
    <property type="entry name" value="Nutrient germinant receptor protein C, domain 3"/>
    <property type="match status" value="1"/>
</dbReference>
<comment type="similarity">
    <text evidence="2">Belongs to the GerABKC lipoprotein family.</text>
</comment>
<keyword evidence="11" id="KW-1185">Reference proteome</keyword>
<protein>
    <submittedName>
        <fullName evidence="10">Ger(X)C family germination protein</fullName>
    </submittedName>
</protein>
<comment type="caution">
    <text evidence="10">The sequence shown here is derived from an EMBL/GenBank/DDBJ whole genome shotgun (WGS) entry which is preliminary data.</text>
</comment>
<evidence type="ECO:0000256" key="3">
    <source>
        <dbReference type="ARBA" id="ARBA00022544"/>
    </source>
</evidence>
<keyword evidence="3" id="KW-0309">Germination</keyword>
<evidence type="ECO:0000259" key="8">
    <source>
        <dbReference type="Pfam" id="PF05504"/>
    </source>
</evidence>
<dbReference type="NCBIfam" id="TIGR02887">
    <property type="entry name" value="spore_ger_x_C"/>
    <property type="match status" value="1"/>
</dbReference>
<dbReference type="InterPro" id="IPR008844">
    <property type="entry name" value="Spore_GerAC-like"/>
</dbReference>
<sequence length="366" mass="41772">MREKAGIMDMRKAFLIIVLSTLITACGDQNIVNNIKLIQTVGYDAARNGIQSAALITNYEEVGKTKLEFFVTESNSMYDSMPRLNTKLDFPIEYGQLRMALFGETFARKGIETAITSLIRDPKISLRTHLGVADRDALEILNVTENKRDPYFLFDMIKQNIRSGNFPLTNLHVTFFNFFGEGRDVFLPYFTVEHGEIKIDGLALFKGDKFKTKISIREAFLLKMLLENSKNGSIMVPVRGPNQNRGDYFLMNSIGSKSTFKVISIGPPACVSIHLKLDAQVRDVPKWINLASKDQRVWLEKMMEAYFEKEIQKFVSLCKRNNVDPVGFGDLIRSRSYKWDDRDFQDHYEALKTTVSVNVTIVQTGR</sequence>
<proteinExistence type="inferred from homology"/>
<dbReference type="PROSITE" id="PS51257">
    <property type="entry name" value="PROKAR_LIPOPROTEIN"/>
    <property type="match status" value="1"/>
</dbReference>
<evidence type="ECO:0000313" key="11">
    <source>
        <dbReference type="Proteomes" id="UP000252415"/>
    </source>
</evidence>
<dbReference type="AlphaFoldDB" id="A0A368W3U0"/>
<evidence type="ECO:0000256" key="5">
    <source>
        <dbReference type="ARBA" id="ARBA00023136"/>
    </source>
</evidence>
<accession>A0A368W3U0</accession>
<evidence type="ECO:0000256" key="2">
    <source>
        <dbReference type="ARBA" id="ARBA00007886"/>
    </source>
</evidence>
<evidence type="ECO:0000256" key="4">
    <source>
        <dbReference type="ARBA" id="ARBA00022729"/>
    </source>
</evidence>
<keyword evidence="7" id="KW-0449">Lipoprotein</keyword>
<dbReference type="PANTHER" id="PTHR35789">
    <property type="entry name" value="SPORE GERMINATION PROTEIN B3"/>
    <property type="match status" value="1"/>
</dbReference>
<dbReference type="InterPro" id="IPR057336">
    <property type="entry name" value="GerAC_N"/>
</dbReference>
<gene>
    <name evidence="10" type="ORF">DFP97_107279</name>
</gene>
<feature type="domain" description="Spore germination GerAC-like C-terminal" evidence="8">
    <location>
        <begin position="200"/>
        <end position="365"/>
    </location>
</feature>
<keyword evidence="6" id="KW-0564">Palmitate</keyword>